<evidence type="ECO:0000256" key="4">
    <source>
        <dbReference type="SAM" id="MobiDB-lite"/>
    </source>
</evidence>
<evidence type="ECO:0000313" key="6">
    <source>
        <dbReference type="RefSeq" id="XP_019615657.1"/>
    </source>
</evidence>
<keyword evidence="5" id="KW-1185">Reference proteome</keyword>
<dbReference type="Gene3D" id="1.25.40.20">
    <property type="entry name" value="Ankyrin repeat-containing domain"/>
    <property type="match status" value="2"/>
</dbReference>
<protein>
    <submittedName>
        <fullName evidence="6">Ankyrin repeat domain-containing protein 35-like</fullName>
    </submittedName>
</protein>
<dbReference type="OrthoDB" id="539213at2759"/>
<feature type="compositionally biased region" description="Basic residues" evidence="4">
    <location>
        <begin position="640"/>
        <end position="658"/>
    </location>
</feature>
<feature type="compositionally biased region" description="Low complexity" evidence="4">
    <location>
        <begin position="572"/>
        <end position="590"/>
    </location>
</feature>
<feature type="region of interest" description="Disordered" evidence="4">
    <location>
        <begin position="498"/>
        <end position="672"/>
    </location>
</feature>
<dbReference type="KEGG" id="bbel:109463324"/>
<feature type="region of interest" description="Disordered" evidence="4">
    <location>
        <begin position="409"/>
        <end position="483"/>
    </location>
</feature>
<dbReference type="SMART" id="SM00248">
    <property type="entry name" value="ANK"/>
    <property type="match status" value="7"/>
</dbReference>
<keyword evidence="1" id="KW-0677">Repeat</keyword>
<dbReference type="Pfam" id="PF12796">
    <property type="entry name" value="Ank_2"/>
    <property type="match status" value="2"/>
</dbReference>
<dbReference type="PANTHER" id="PTHR24201:SF15">
    <property type="entry name" value="ANKYRIN REPEAT DOMAIN-CONTAINING PROTEIN 66"/>
    <property type="match status" value="1"/>
</dbReference>
<feature type="compositionally biased region" description="Low complexity" evidence="4">
    <location>
        <begin position="473"/>
        <end position="483"/>
    </location>
</feature>
<name>A0A6P4YA06_BRABE</name>
<feature type="repeat" description="ANK" evidence="3">
    <location>
        <begin position="349"/>
        <end position="381"/>
    </location>
</feature>
<dbReference type="Pfam" id="PF00023">
    <property type="entry name" value="Ank"/>
    <property type="match status" value="1"/>
</dbReference>
<gene>
    <name evidence="6" type="primary">LOC109463324</name>
</gene>
<feature type="repeat" description="ANK" evidence="3">
    <location>
        <begin position="208"/>
        <end position="240"/>
    </location>
</feature>
<evidence type="ECO:0000256" key="1">
    <source>
        <dbReference type="ARBA" id="ARBA00022737"/>
    </source>
</evidence>
<dbReference type="AlphaFoldDB" id="A0A6P4YA06"/>
<evidence type="ECO:0000256" key="2">
    <source>
        <dbReference type="ARBA" id="ARBA00023043"/>
    </source>
</evidence>
<dbReference type="RefSeq" id="XP_019615657.1">
    <property type="nucleotide sequence ID" value="XM_019760098.1"/>
</dbReference>
<dbReference type="PROSITE" id="PS50088">
    <property type="entry name" value="ANK_REPEAT"/>
    <property type="match status" value="4"/>
</dbReference>
<feature type="compositionally biased region" description="Pro residues" evidence="4">
    <location>
        <begin position="559"/>
        <end position="571"/>
    </location>
</feature>
<dbReference type="PROSITE" id="PS50297">
    <property type="entry name" value="ANK_REP_REGION"/>
    <property type="match status" value="3"/>
</dbReference>
<dbReference type="GeneID" id="109463324"/>
<evidence type="ECO:0000256" key="3">
    <source>
        <dbReference type="PROSITE-ProRule" id="PRU00023"/>
    </source>
</evidence>
<dbReference type="InterPro" id="IPR036770">
    <property type="entry name" value="Ankyrin_rpt-contain_sf"/>
</dbReference>
<dbReference type="SUPFAM" id="SSF48403">
    <property type="entry name" value="Ankyrin repeat"/>
    <property type="match status" value="1"/>
</dbReference>
<proteinExistence type="predicted"/>
<dbReference type="InterPro" id="IPR050776">
    <property type="entry name" value="Ank_Repeat/CDKN_Inhibitor"/>
</dbReference>
<sequence length="672" mass="74895">MTLKKKDFQKAVSFIQELLLKISEDPECAEVRDSLNLVLVHMQRYYRLLRLRRKDGGQVNLAASMPHGGISPAAPAHDFLDHFSWRWQNIEHSVPLNGSLPIDGRKDSGIPLVLQAVKEGDKELVAQLIEKDKKCLRQTDSLGRTPLMYAVCHNQPDCLSLLLENKADLDVQAHDGMTAVAMAANLGHAPAVEQLVQQGANCDLQDIQGRAAVHWAAAGGSNGCLQLLIEGKANPTLRDRDGMSPCMWACRADMIHHLDMIQSAPTFDTEEDDGIERDMAGRTWTHWAVRKTEPLQVLHTLLKNHNMAAIVDNEGKSAFLVAAEQGAMPACKLMLSELGQDCLDDRDDEKRTCLHLATICGHGEVVNFFLENGANLQATDCHGATAWDYAENRQLHYCMLVLEAHQRQQLQESGHLPPSHHSRNTPQGQTHPPHPPPTPPSRASKRQKNEPHKQQNHSAIEPMEEDDQESRQGEQLQSQLSGQGELVQSMDRMDVGQNNKVADRSRSNSDVNSDQSLSVGMSVSDIDGEGPDTEEGQGRPVQSPRGPGIQQQQHVNHVPHPPARGQAPPPNNQQMMQYYDSYPPQEMYPQEYPPLQVPTGPLPVPHPLQPPQPTTSNPPNPSRDEIPLPPSWPPWDHSSRWRNRRRRRRKAARLRRSLSPHLSGLTDQPVTP</sequence>
<dbReference type="PANTHER" id="PTHR24201">
    <property type="entry name" value="ANK_REP_REGION DOMAIN-CONTAINING PROTEIN"/>
    <property type="match status" value="1"/>
</dbReference>
<feature type="compositionally biased region" description="Pro residues" evidence="4">
    <location>
        <begin position="591"/>
        <end position="633"/>
    </location>
</feature>
<dbReference type="Proteomes" id="UP000515135">
    <property type="component" value="Unplaced"/>
</dbReference>
<organism evidence="5 6">
    <name type="scientific">Branchiostoma belcheri</name>
    <name type="common">Amphioxus</name>
    <dbReference type="NCBI Taxonomy" id="7741"/>
    <lineage>
        <taxon>Eukaryota</taxon>
        <taxon>Metazoa</taxon>
        <taxon>Chordata</taxon>
        <taxon>Cephalochordata</taxon>
        <taxon>Leptocardii</taxon>
        <taxon>Amphioxiformes</taxon>
        <taxon>Branchiostomatidae</taxon>
        <taxon>Branchiostoma</taxon>
    </lineage>
</organism>
<dbReference type="InterPro" id="IPR002110">
    <property type="entry name" value="Ankyrin_rpt"/>
</dbReference>
<accession>A0A6P4YA06</accession>
<reference evidence="6" key="1">
    <citation type="submission" date="2025-08" db="UniProtKB">
        <authorList>
            <consortium name="RefSeq"/>
        </authorList>
    </citation>
    <scope>IDENTIFICATION</scope>
    <source>
        <tissue evidence="6">Gonad</tissue>
    </source>
</reference>
<feature type="repeat" description="ANK" evidence="3">
    <location>
        <begin position="175"/>
        <end position="207"/>
    </location>
</feature>
<feature type="compositionally biased region" description="Acidic residues" evidence="4">
    <location>
        <begin position="526"/>
        <end position="535"/>
    </location>
</feature>
<feature type="repeat" description="ANK" evidence="3">
    <location>
        <begin position="142"/>
        <end position="174"/>
    </location>
</feature>
<keyword evidence="2 3" id="KW-0040">ANK repeat</keyword>
<evidence type="ECO:0000313" key="5">
    <source>
        <dbReference type="Proteomes" id="UP000515135"/>
    </source>
</evidence>